<dbReference type="Proteomes" id="UP000321595">
    <property type="component" value="Chromosome"/>
</dbReference>
<feature type="domain" description="Rhodanese" evidence="1">
    <location>
        <begin position="15"/>
        <end position="95"/>
    </location>
</feature>
<evidence type="ECO:0000313" key="2">
    <source>
        <dbReference type="EMBL" id="QED30260.1"/>
    </source>
</evidence>
<dbReference type="AlphaFoldDB" id="A0A5B8XXC5"/>
<dbReference type="EMBL" id="CP042467">
    <property type="protein sequence ID" value="QED30260.1"/>
    <property type="molecule type" value="Genomic_DNA"/>
</dbReference>
<dbReference type="CDD" id="cd00158">
    <property type="entry name" value="RHOD"/>
    <property type="match status" value="1"/>
</dbReference>
<proteinExistence type="predicted"/>
<dbReference type="Gene3D" id="3.40.250.10">
    <property type="entry name" value="Rhodanese-like domain"/>
    <property type="match status" value="1"/>
</dbReference>
<protein>
    <submittedName>
        <fullName evidence="2">Rhodanese-like domain-containing protein</fullName>
    </submittedName>
</protein>
<evidence type="ECO:0000259" key="1">
    <source>
        <dbReference type="PROSITE" id="PS50206"/>
    </source>
</evidence>
<sequence length="95" mass="10054">MTGKTISGAEARSLVESGAVLVDVRTPEEFSSGHIKGAKNIPASEIDQRASELPKDKPVVVYCRSGARSGRARSILVSKGYQDVHNLGPMGAWSS</sequence>
<dbReference type="InterPro" id="IPR050229">
    <property type="entry name" value="GlpE_sulfurtransferase"/>
</dbReference>
<dbReference type="PANTHER" id="PTHR43031">
    <property type="entry name" value="FAD-DEPENDENT OXIDOREDUCTASE"/>
    <property type="match status" value="1"/>
</dbReference>
<dbReference type="InterPro" id="IPR001763">
    <property type="entry name" value="Rhodanese-like_dom"/>
</dbReference>
<organism evidence="2 3">
    <name type="scientific">Microvenator marinus</name>
    <dbReference type="NCBI Taxonomy" id="2600177"/>
    <lineage>
        <taxon>Bacteria</taxon>
        <taxon>Deltaproteobacteria</taxon>
        <taxon>Bradymonadales</taxon>
        <taxon>Microvenatoraceae</taxon>
        <taxon>Microvenator</taxon>
    </lineage>
</organism>
<reference evidence="2 3" key="1">
    <citation type="submission" date="2019-08" db="EMBL/GenBank/DDBJ databases">
        <authorList>
            <person name="Liang Q."/>
        </authorList>
    </citation>
    <scope>NUCLEOTIDE SEQUENCE [LARGE SCALE GENOMIC DNA]</scope>
    <source>
        <strain evidence="2 3">V1718</strain>
    </source>
</reference>
<gene>
    <name evidence="2" type="ORF">FRD01_00620</name>
</gene>
<dbReference type="FunFam" id="3.40.250.10:FF:000049">
    <property type="entry name" value="Phage shock protein E"/>
    <property type="match status" value="1"/>
</dbReference>
<dbReference type="SMART" id="SM00450">
    <property type="entry name" value="RHOD"/>
    <property type="match status" value="1"/>
</dbReference>
<name>A0A5B8XXC5_9DELT</name>
<dbReference type="PROSITE" id="PS50206">
    <property type="entry name" value="RHODANESE_3"/>
    <property type="match status" value="1"/>
</dbReference>
<evidence type="ECO:0000313" key="3">
    <source>
        <dbReference type="Proteomes" id="UP000321595"/>
    </source>
</evidence>
<dbReference type="KEGG" id="bbae:FRD01_00620"/>
<dbReference type="InterPro" id="IPR036873">
    <property type="entry name" value="Rhodanese-like_dom_sf"/>
</dbReference>
<dbReference type="PANTHER" id="PTHR43031:SF1">
    <property type="entry name" value="PYRIDINE NUCLEOTIDE-DISULPHIDE OXIDOREDUCTASE"/>
    <property type="match status" value="1"/>
</dbReference>
<keyword evidence="3" id="KW-1185">Reference proteome</keyword>
<dbReference type="OrthoDB" id="9789348at2"/>
<dbReference type="SUPFAM" id="SSF52821">
    <property type="entry name" value="Rhodanese/Cell cycle control phosphatase"/>
    <property type="match status" value="1"/>
</dbReference>
<accession>A0A5B8XXC5</accession>
<dbReference type="Pfam" id="PF00581">
    <property type="entry name" value="Rhodanese"/>
    <property type="match status" value="1"/>
</dbReference>